<feature type="binding site" evidence="2">
    <location>
        <position position="90"/>
    </location>
    <ligand>
        <name>Cu cation</name>
        <dbReference type="ChEBI" id="CHEBI:23378"/>
    </ligand>
</feature>
<accession>A0A933LQQ4</accession>
<evidence type="ECO:0000256" key="1">
    <source>
        <dbReference type="ARBA" id="ARBA00010996"/>
    </source>
</evidence>
<dbReference type="SUPFAM" id="SSF52833">
    <property type="entry name" value="Thioredoxin-like"/>
    <property type="match status" value="1"/>
</dbReference>
<dbReference type="PANTHER" id="PTHR12151:SF5">
    <property type="entry name" value="AT19154P"/>
    <property type="match status" value="1"/>
</dbReference>
<dbReference type="Pfam" id="PF02630">
    <property type="entry name" value="SCO1-SenC"/>
    <property type="match status" value="1"/>
</dbReference>
<evidence type="ECO:0000313" key="4">
    <source>
        <dbReference type="EMBL" id="MBI4595561.1"/>
    </source>
</evidence>
<feature type="disulfide bond" description="Redox-active" evidence="3">
    <location>
        <begin position="85"/>
        <end position="90"/>
    </location>
</feature>
<evidence type="ECO:0000256" key="2">
    <source>
        <dbReference type="PIRSR" id="PIRSR603782-1"/>
    </source>
</evidence>
<gene>
    <name evidence="4" type="ORF">HY730_04190</name>
</gene>
<dbReference type="AlphaFoldDB" id="A0A933LQQ4"/>
<dbReference type="PANTHER" id="PTHR12151">
    <property type="entry name" value="ELECTRON TRANSPORT PROTIN SCO1/SENC FAMILY MEMBER"/>
    <property type="match status" value="1"/>
</dbReference>
<dbReference type="CDD" id="cd02968">
    <property type="entry name" value="SCO"/>
    <property type="match status" value="1"/>
</dbReference>
<keyword evidence="2" id="KW-0479">Metal-binding</keyword>
<keyword evidence="3" id="KW-1015">Disulfide bond</keyword>
<proteinExistence type="inferred from homology"/>
<keyword evidence="2" id="KW-0186">Copper</keyword>
<dbReference type="Proteomes" id="UP000772181">
    <property type="component" value="Unassembled WGS sequence"/>
</dbReference>
<dbReference type="GO" id="GO:0046872">
    <property type="term" value="F:metal ion binding"/>
    <property type="evidence" value="ECO:0007669"/>
    <property type="project" value="UniProtKB-KW"/>
</dbReference>
<evidence type="ECO:0000256" key="3">
    <source>
        <dbReference type="PIRSR" id="PIRSR603782-2"/>
    </source>
</evidence>
<feature type="binding site" evidence="2">
    <location>
        <position position="85"/>
    </location>
    <ligand>
        <name>Cu cation</name>
        <dbReference type="ChEBI" id="CHEBI:23378"/>
    </ligand>
</feature>
<sequence length="144" mass="16137">MNMKKFFLGLAGVVLFSTVFAVGIYPLEAAPPAQKSLKETTASDIRRTNRFLNVVLYTHENKAVRFFDDLIKDKIVLINFIYVNCTDGICPPTTANLIKVQELLGERLGRDVFIYSITLDPEHDTPGVLKKYAETFGTKPGGFF</sequence>
<dbReference type="InterPro" id="IPR036249">
    <property type="entry name" value="Thioredoxin-like_sf"/>
</dbReference>
<comment type="similarity">
    <text evidence="1">Belongs to the SCO1/2 family.</text>
</comment>
<protein>
    <submittedName>
        <fullName evidence="4">SCO family protein</fullName>
    </submittedName>
</protein>
<name>A0A933LQQ4_UNCTE</name>
<dbReference type="EMBL" id="JACQWF010000189">
    <property type="protein sequence ID" value="MBI4595561.1"/>
    <property type="molecule type" value="Genomic_DNA"/>
</dbReference>
<comment type="caution">
    <text evidence="4">The sequence shown here is derived from an EMBL/GenBank/DDBJ whole genome shotgun (WGS) entry which is preliminary data.</text>
</comment>
<dbReference type="Gene3D" id="3.40.30.10">
    <property type="entry name" value="Glutaredoxin"/>
    <property type="match status" value="1"/>
</dbReference>
<reference evidence="4" key="1">
    <citation type="submission" date="2020-07" db="EMBL/GenBank/DDBJ databases">
        <title>Huge and variable diversity of episymbiotic CPR bacteria and DPANN archaea in groundwater ecosystems.</title>
        <authorList>
            <person name="He C.Y."/>
            <person name="Keren R."/>
            <person name="Whittaker M."/>
            <person name="Farag I.F."/>
            <person name="Doudna J."/>
            <person name="Cate J.H.D."/>
            <person name="Banfield J.F."/>
        </authorList>
    </citation>
    <scope>NUCLEOTIDE SEQUENCE</scope>
    <source>
        <strain evidence="4">NC_groundwater_1482_Ag_S-0.65um_47_24</strain>
    </source>
</reference>
<dbReference type="InterPro" id="IPR003782">
    <property type="entry name" value="SCO1/SenC"/>
</dbReference>
<evidence type="ECO:0000313" key="5">
    <source>
        <dbReference type="Proteomes" id="UP000772181"/>
    </source>
</evidence>
<organism evidence="4 5">
    <name type="scientific">Tectimicrobiota bacterium</name>
    <dbReference type="NCBI Taxonomy" id="2528274"/>
    <lineage>
        <taxon>Bacteria</taxon>
        <taxon>Pseudomonadati</taxon>
        <taxon>Nitrospinota/Tectimicrobiota group</taxon>
        <taxon>Candidatus Tectimicrobiota</taxon>
    </lineage>
</organism>